<evidence type="ECO:0000256" key="1">
    <source>
        <dbReference type="SAM" id="MobiDB-lite"/>
    </source>
</evidence>
<reference evidence="2 3" key="1">
    <citation type="submission" date="2015-09" db="EMBL/GenBank/DDBJ databases">
        <title>Trachymyrmex zeteki WGS genome.</title>
        <authorList>
            <person name="Nygaard S."/>
            <person name="Hu H."/>
            <person name="Boomsma J."/>
            <person name="Zhang G."/>
        </authorList>
    </citation>
    <scope>NUCLEOTIDE SEQUENCE [LARGE SCALE GENOMIC DNA]</scope>
    <source>
        <strain evidence="2">Tzet28-1</strain>
        <tissue evidence="2">Whole body</tissue>
    </source>
</reference>
<accession>A0A151XHQ2</accession>
<proteinExistence type="predicted"/>
<dbReference type="EMBL" id="KQ982130">
    <property type="protein sequence ID" value="KYQ59740.1"/>
    <property type="molecule type" value="Genomic_DNA"/>
</dbReference>
<name>A0A151XHQ2_9HYME</name>
<organism evidence="2 3">
    <name type="scientific">Mycetomoellerius zeteki</name>
    <dbReference type="NCBI Taxonomy" id="64791"/>
    <lineage>
        <taxon>Eukaryota</taxon>
        <taxon>Metazoa</taxon>
        <taxon>Ecdysozoa</taxon>
        <taxon>Arthropoda</taxon>
        <taxon>Hexapoda</taxon>
        <taxon>Insecta</taxon>
        <taxon>Pterygota</taxon>
        <taxon>Neoptera</taxon>
        <taxon>Endopterygota</taxon>
        <taxon>Hymenoptera</taxon>
        <taxon>Apocrita</taxon>
        <taxon>Aculeata</taxon>
        <taxon>Formicoidea</taxon>
        <taxon>Formicidae</taxon>
        <taxon>Myrmicinae</taxon>
        <taxon>Mycetomoellerius</taxon>
    </lineage>
</organism>
<evidence type="ECO:0000313" key="3">
    <source>
        <dbReference type="Proteomes" id="UP000075809"/>
    </source>
</evidence>
<keyword evidence="3" id="KW-1185">Reference proteome</keyword>
<sequence length="218" mass="23230">MGSNERCLGTSIAGRADVRGANIIEVARAGGDLIDNVLHLVGERVRFLAGLRAAVILLLLLLLLLAFLGGLETHSMLQRLGVTTPLAHGGVDFSRLRTAGLKIAATYAGNLFGGNLRASFRVSESITARYAKYAQRPVIVDTMARNDCFTPPLARELGNKLAVGLISLSRPMATRAIIRKRSGRKGDASAKREKTGCGPRDGAKGLDRERGKGGTRRA</sequence>
<feature type="compositionally biased region" description="Basic and acidic residues" evidence="1">
    <location>
        <begin position="184"/>
        <end position="212"/>
    </location>
</feature>
<evidence type="ECO:0000313" key="2">
    <source>
        <dbReference type="EMBL" id="KYQ59740.1"/>
    </source>
</evidence>
<dbReference type="AlphaFoldDB" id="A0A151XHQ2"/>
<protein>
    <submittedName>
        <fullName evidence="2">Uncharacterized protein</fullName>
    </submittedName>
</protein>
<feature type="region of interest" description="Disordered" evidence="1">
    <location>
        <begin position="177"/>
        <end position="218"/>
    </location>
</feature>
<dbReference type="Proteomes" id="UP000075809">
    <property type="component" value="Unassembled WGS sequence"/>
</dbReference>
<gene>
    <name evidence="2" type="ORF">ALC60_01125</name>
</gene>